<accession>A0A665VWN8</accession>
<keyword evidence="4 7" id="KW-0732">Signal</keyword>
<evidence type="ECO:0000256" key="1">
    <source>
        <dbReference type="ARBA" id="ARBA00004613"/>
    </source>
</evidence>
<dbReference type="SMART" id="SM00214">
    <property type="entry name" value="VWC"/>
    <property type="match status" value="1"/>
</dbReference>
<name>A0A665VWN8_ECHNA</name>
<dbReference type="InParanoid" id="A0A665VWN8"/>
<dbReference type="OMA" id="EDFQPNC"/>
<dbReference type="GO" id="GO:0007155">
    <property type="term" value="P:cell adhesion"/>
    <property type="evidence" value="ECO:0007669"/>
    <property type="project" value="TreeGrafter"/>
</dbReference>
<keyword evidence="12" id="KW-1185">Reference proteome</keyword>
<dbReference type="GO" id="GO:0005615">
    <property type="term" value="C:extracellular space"/>
    <property type="evidence" value="ECO:0007669"/>
    <property type="project" value="TreeGrafter"/>
</dbReference>
<reference evidence="11" key="2">
    <citation type="submission" date="2025-08" db="UniProtKB">
        <authorList>
            <consortium name="Ensembl"/>
        </authorList>
    </citation>
    <scope>IDENTIFICATION</scope>
</reference>
<dbReference type="Gene3D" id="2.10.70.10">
    <property type="entry name" value="Complement Module, domain 1"/>
    <property type="match status" value="1"/>
</dbReference>
<feature type="domain" description="VWFC" evidence="9">
    <location>
        <begin position="101"/>
        <end position="167"/>
    </location>
</feature>
<dbReference type="SMART" id="SM00041">
    <property type="entry name" value="CT"/>
    <property type="match status" value="1"/>
</dbReference>
<dbReference type="InterPro" id="IPR009030">
    <property type="entry name" value="Growth_fac_rcpt_cys_sf"/>
</dbReference>
<keyword evidence="3" id="KW-0964">Secreted</keyword>
<comment type="caution">
    <text evidence="6">Lacks conserved residue(s) required for the propagation of feature annotation.</text>
</comment>
<evidence type="ECO:0000256" key="7">
    <source>
        <dbReference type="SAM" id="SignalP"/>
    </source>
</evidence>
<dbReference type="InterPro" id="IPR000867">
    <property type="entry name" value="IGFBP-like"/>
</dbReference>
<dbReference type="PROSITE" id="PS01225">
    <property type="entry name" value="CTCK_2"/>
    <property type="match status" value="1"/>
</dbReference>
<dbReference type="PANTHER" id="PTHR11348">
    <property type="entry name" value="CONNECTIVE TISSUE GROWTH FACTOR-RELATED"/>
    <property type="match status" value="1"/>
</dbReference>
<dbReference type="SMART" id="SM00121">
    <property type="entry name" value="IB"/>
    <property type="match status" value="1"/>
</dbReference>
<dbReference type="InterPro" id="IPR012395">
    <property type="entry name" value="IGFBP_CNN"/>
</dbReference>
<dbReference type="Ensembl" id="ENSENLT00000037033.1">
    <property type="protein sequence ID" value="ENSENLP00000036075.1"/>
    <property type="gene ID" value="ENSENLG00000015705.1"/>
</dbReference>
<protein>
    <submittedName>
        <fullName evidence="11">Protein CYR61-like</fullName>
    </submittedName>
</protein>
<dbReference type="PANTHER" id="PTHR11348:SF33">
    <property type="entry name" value="CELLULAR COMMUNICATION NETWORK FACTOR 1, LIKE 1 PRECURSOR-RELATED"/>
    <property type="match status" value="1"/>
</dbReference>
<dbReference type="PIRSF" id="PIRSF036495">
    <property type="entry name" value="IGFBP_rP_CNN"/>
    <property type="match status" value="1"/>
</dbReference>
<dbReference type="PROSITE" id="PS01208">
    <property type="entry name" value="VWFC_1"/>
    <property type="match status" value="1"/>
</dbReference>
<dbReference type="InterPro" id="IPR050941">
    <property type="entry name" value="CCN"/>
</dbReference>
<dbReference type="AlphaFoldDB" id="A0A665VWN8"/>
<dbReference type="InterPro" id="IPR036383">
    <property type="entry name" value="TSP1_rpt_sf"/>
</dbReference>
<dbReference type="Gene3D" id="2.20.100.10">
    <property type="entry name" value="Thrombospondin type-1 (TSP1) repeat"/>
    <property type="match status" value="1"/>
</dbReference>
<evidence type="ECO:0000259" key="9">
    <source>
        <dbReference type="PROSITE" id="PS50184"/>
    </source>
</evidence>
<dbReference type="FunFam" id="2.10.70.10:FF:000015">
    <property type="entry name" value="CYR61 isoform 1"/>
    <property type="match status" value="1"/>
</dbReference>
<evidence type="ECO:0000259" key="10">
    <source>
        <dbReference type="PROSITE" id="PS51323"/>
    </source>
</evidence>
<feature type="chain" id="PRO_5025463767" evidence="7">
    <location>
        <begin position="26"/>
        <end position="383"/>
    </location>
</feature>
<dbReference type="GO" id="GO:0051240">
    <property type="term" value="P:positive regulation of multicellular organismal process"/>
    <property type="evidence" value="ECO:0007669"/>
    <property type="project" value="UniProtKB-ARBA"/>
</dbReference>
<dbReference type="GO" id="GO:0030335">
    <property type="term" value="P:positive regulation of cell migration"/>
    <property type="evidence" value="ECO:0007669"/>
    <property type="project" value="TreeGrafter"/>
</dbReference>
<keyword evidence="5" id="KW-1015">Disulfide bond</keyword>
<dbReference type="FunCoup" id="A0A665VWN8">
    <property type="interactions" value="2"/>
</dbReference>
<reference evidence="11" key="1">
    <citation type="submission" date="2021-04" db="EMBL/GenBank/DDBJ databases">
        <authorList>
            <consortium name="Wellcome Sanger Institute Data Sharing"/>
        </authorList>
    </citation>
    <scope>NUCLEOTIDE SEQUENCE [LARGE SCALE GENOMIC DNA]</scope>
</reference>
<feature type="domain" description="IGFBP N-terminal" evidence="10">
    <location>
        <begin position="21"/>
        <end position="97"/>
    </location>
</feature>
<dbReference type="InterPro" id="IPR043973">
    <property type="entry name" value="TSP1_CCN"/>
</dbReference>
<evidence type="ECO:0000256" key="2">
    <source>
        <dbReference type="ARBA" id="ARBA00008125"/>
    </source>
</evidence>
<evidence type="ECO:0000256" key="4">
    <source>
        <dbReference type="ARBA" id="ARBA00022729"/>
    </source>
</evidence>
<feature type="signal peptide" evidence="7">
    <location>
        <begin position="1"/>
        <end position="25"/>
    </location>
</feature>
<evidence type="ECO:0000256" key="6">
    <source>
        <dbReference type="PROSITE-ProRule" id="PRU00039"/>
    </source>
</evidence>
<dbReference type="InterPro" id="IPR006208">
    <property type="entry name" value="Glyco_hormone_CN"/>
</dbReference>
<evidence type="ECO:0000313" key="12">
    <source>
        <dbReference type="Proteomes" id="UP000472264"/>
    </source>
</evidence>
<dbReference type="PROSITE" id="PS01185">
    <property type="entry name" value="CTCK_1"/>
    <property type="match status" value="1"/>
</dbReference>
<evidence type="ECO:0000313" key="11">
    <source>
        <dbReference type="Ensembl" id="ENSENLP00000036075.1"/>
    </source>
</evidence>
<comment type="similarity">
    <text evidence="2">Belongs to the CCN family.</text>
</comment>
<dbReference type="Proteomes" id="UP000472264">
    <property type="component" value="Chromosome 9"/>
</dbReference>
<dbReference type="Pfam" id="PF00219">
    <property type="entry name" value="IGFBP"/>
    <property type="match status" value="1"/>
</dbReference>
<dbReference type="PROSITE" id="PS50184">
    <property type="entry name" value="VWFC_2"/>
    <property type="match status" value="1"/>
</dbReference>
<reference evidence="11" key="3">
    <citation type="submission" date="2025-09" db="UniProtKB">
        <authorList>
            <consortium name="Ensembl"/>
        </authorList>
    </citation>
    <scope>IDENTIFICATION</scope>
</reference>
<dbReference type="SMART" id="SM00209">
    <property type="entry name" value="TSP1"/>
    <property type="match status" value="1"/>
</dbReference>
<evidence type="ECO:0000259" key="8">
    <source>
        <dbReference type="PROSITE" id="PS01225"/>
    </source>
</evidence>
<dbReference type="SUPFAM" id="SSF57184">
    <property type="entry name" value="Growth factor receptor domain"/>
    <property type="match status" value="1"/>
</dbReference>
<dbReference type="GO" id="GO:0005178">
    <property type="term" value="F:integrin binding"/>
    <property type="evidence" value="ECO:0007669"/>
    <property type="project" value="TreeGrafter"/>
</dbReference>
<dbReference type="OrthoDB" id="365605at2759"/>
<sequence length="383" mass="42227">MLNLVTSQQIICTLFVLSGAAVMSAEPECPTECSCSPSPLPCPLGVSWVTDHCGCCKVCARQFNEDCSATEPCDHIKGLRCHLGAGGDPKRGLCRAEAQGLPCEFSGRVYQHGEDFQPNCQHQCTCIDGVVGCMPLCPHKVPLPNWHCLSPRLARPEDACCEKWVCDDDNHISEVPDEPTHTSLLDSQQLPNHISAHVQAQPRPPLLTSGGTFRETMSPFPMSELLLKSWCFPQTTTWTECSTTCGMGISSRITNNNQDCRLVRETRLCQVQQCEPQLPVASKKGKKCQRTIRPPQPVSITFAGCSTASRYRPRTCGACTDGRCCRPSLSHTVRLHFHCPDGESFDRNVMWIQRCSCSASCRSRIGPSSPSVSLHNDIHTFRH</sequence>
<evidence type="ECO:0000256" key="5">
    <source>
        <dbReference type="ARBA" id="ARBA00023157"/>
    </source>
</evidence>
<dbReference type="PROSITE" id="PS50092">
    <property type="entry name" value="TSP1"/>
    <property type="match status" value="1"/>
</dbReference>
<dbReference type="InterPro" id="IPR001007">
    <property type="entry name" value="VWF_dom"/>
</dbReference>
<dbReference type="GO" id="GO:0008201">
    <property type="term" value="F:heparin binding"/>
    <property type="evidence" value="ECO:0007669"/>
    <property type="project" value="TreeGrafter"/>
</dbReference>
<organism evidence="11 12">
    <name type="scientific">Echeneis naucrates</name>
    <name type="common">Live sharksucker</name>
    <dbReference type="NCBI Taxonomy" id="173247"/>
    <lineage>
        <taxon>Eukaryota</taxon>
        <taxon>Metazoa</taxon>
        <taxon>Chordata</taxon>
        <taxon>Craniata</taxon>
        <taxon>Vertebrata</taxon>
        <taxon>Euteleostomi</taxon>
        <taxon>Actinopterygii</taxon>
        <taxon>Neopterygii</taxon>
        <taxon>Teleostei</taxon>
        <taxon>Neoteleostei</taxon>
        <taxon>Acanthomorphata</taxon>
        <taxon>Carangaria</taxon>
        <taxon>Carangiformes</taxon>
        <taxon>Echeneidae</taxon>
        <taxon>Echeneis</taxon>
    </lineage>
</organism>
<dbReference type="Pfam" id="PF19035">
    <property type="entry name" value="TSP1_CCN"/>
    <property type="match status" value="1"/>
</dbReference>
<comment type="subcellular location">
    <subcellularLocation>
        <location evidence="1">Secreted</location>
    </subcellularLocation>
</comment>
<dbReference type="InterPro" id="IPR000884">
    <property type="entry name" value="TSP1_rpt"/>
</dbReference>
<dbReference type="GO" id="GO:0007165">
    <property type="term" value="P:signal transduction"/>
    <property type="evidence" value="ECO:0007669"/>
    <property type="project" value="InterPro"/>
</dbReference>
<dbReference type="PROSITE" id="PS51323">
    <property type="entry name" value="IGFBP_N_2"/>
    <property type="match status" value="1"/>
</dbReference>
<evidence type="ECO:0000256" key="3">
    <source>
        <dbReference type="ARBA" id="ARBA00022525"/>
    </source>
</evidence>
<dbReference type="InterPro" id="IPR006207">
    <property type="entry name" value="Cys_knot_C"/>
</dbReference>
<proteinExistence type="inferred from homology"/>
<dbReference type="Pfam" id="PF00007">
    <property type="entry name" value="Cys_knot"/>
    <property type="match status" value="1"/>
</dbReference>
<gene>
    <name evidence="11" type="primary">ccn1l2</name>
</gene>
<feature type="domain" description="CTCK" evidence="8">
    <location>
        <begin position="288"/>
        <end position="362"/>
    </location>
</feature>
<dbReference type="GO" id="GO:0045597">
    <property type="term" value="P:positive regulation of cell differentiation"/>
    <property type="evidence" value="ECO:0007669"/>
    <property type="project" value="TreeGrafter"/>
</dbReference>
<dbReference type="GO" id="GO:0031012">
    <property type="term" value="C:extracellular matrix"/>
    <property type="evidence" value="ECO:0007669"/>
    <property type="project" value="TreeGrafter"/>
</dbReference>
<dbReference type="Pfam" id="PF00093">
    <property type="entry name" value="VWC"/>
    <property type="match status" value="1"/>
</dbReference>